<accession>A0A0D1BVW6</accession>
<evidence type="ECO:0000256" key="1">
    <source>
        <dbReference type="SAM" id="MobiDB-lite"/>
    </source>
</evidence>
<protein>
    <submittedName>
        <fullName evidence="2">Uncharacterized protein</fullName>
    </submittedName>
</protein>
<gene>
    <name evidence="2" type="ORF">UMAG_12318</name>
</gene>
<dbReference type="STRING" id="237631.A0A0D1BVW6"/>
<feature type="region of interest" description="Disordered" evidence="1">
    <location>
        <begin position="211"/>
        <end position="231"/>
    </location>
</feature>
<dbReference type="AlphaFoldDB" id="A0A0D1BVW6"/>
<dbReference type="VEuPathDB" id="FungiDB:UMAG_12318"/>
<proteinExistence type="predicted"/>
<dbReference type="OrthoDB" id="2556108at2759"/>
<dbReference type="GeneID" id="23568063"/>
<evidence type="ECO:0000313" key="2">
    <source>
        <dbReference type="EMBL" id="KIS66147.1"/>
    </source>
</evidence>
<reference evidence="2 3" key="1">
    <citation type="journal article" date="2006" name="Nature">
        <title>Insights from the genome of the biotrophic fungal plant pathogen Ustilago maydis.</title>
        <authorList>
            <person name="Kamper J."/>
            <person name="Kahmann R."/>
            <person name="Bolker M."/>
            <person name="Ma L.J."/>
            <person name="Brefort T."/>
            <person name="Saville B.J."/>
            <person name="Banuett F."/>
            <person name="Kronstad J.W."/>
            <person name="Gold S.E."/>
            <person name="Muller O."/>
            <person name="Perlin M.H."/>
            <person name="Wosten H.A."/>
            <person name="de Vries R."/>
            <person name="Ruiz-Herrera J."/>
            <person name="Reynaga-Pena C.G."/>
            <person name="Snetselaar K."/>
            <person name="McCann M."/>
            <person name="Perez-Martin J."/>
            <person name="Feldbrugge M."/>
            <person name="Basse C.W."/>
            <person name="Steinberg G."/>
            <person name="Ibeas J.I."/>
            <person name="Holloman W."/>
            <person name="Guzman P."/>
            <person name="Farman M."/>
            <person name="Stajich J.E."/>
            <person name="Sentandreu R."/>
            <person name="Gonzalez-Prieto J.M."/>
            <person name="Kennell J.C."/>
            <person name="Molina L."/>
            <person name="Schirawski J."/>
            <person name="Mendoza-Mendoza A."/>
            <person name="Greilinger D."/>
            <person name="Munch K."/>
            <person name="Rossel N."/>
            <person name="Scherer M."/>
            <person name="Vranes M."/>
            <person name="Ladendorf O."/>
            <person name="Vincon V."/>
            <person name="Fuchs U."/>
            <person name="Sandrock B."/>
            <person name="Meng S."/>
            <person name="Ho E.C."/>
            <person name="Cahill M.J."/>
            <person name="Boyce K.J."/>
            <person name="Klose J."/>
            <person name="Klosterman S.J."/>
            <person name="Deelstra H.J."/>
            <person name="Ortiz-Castellanos L."/>
            <person name="Li W."/>
            <person name="Sanchez-Alonso P."/>
            <person name="Schreier P.H."/>
            <person name="Hauser-Hahn I."/>
            <person name="Vaupel M."/>
            <person name="Koopmann E."/>
            <person name="Friedrich G."/>
            <person name="Voss H."/>
            <person name="Schluter T."/>
            <person name="Margolis J."/>
            <person name="Platt D."/>
            <person name="Swimmer C."/>
            <person name="Gnirke A."/>
            <person name="Chen F."/>
            <person name="Vysotskaia V."/>
            <person name="Mannhaupt G."/>
            <person name="Guldener U."/>
            <person name="Munsterkotter M."/>
            <person name="Haase D."/>
            <person name="Oesterheld M."/>
            <person name="Mewes H.W."/>
            <person name="Mauceli E.W."/>
            <person name="DeCaprio D."/>
            <person name="Wade C.M."/>
            <person name="Butler J."/>
            <person name="Young S."/>
            <person name="Jaffe D.B."/>
            <person name="Calvo S."/>
            <person name="Nusbaum C."/>
            <person name="Galagan J."/>
            <person name="Birren B.W."/>
        </authorList>
    </citation>
    <scope>NUCLEOTIDE SEQUENCE [LARGE SCALE GENOMIC DNA]</scope>
    <source>
        <strain evidence="3">DSM 14603 / FGSC 9021 / UM521</strain>
    </source>
</reference>
<name>A0A0D1BVW6_MYCMD</name>
<dbReference type="InParanoid" id="A0A0D1BVW6"/>
<dbReference type="Proteomes" id="UP000000561">
    <property type="component" value="Chromosome 20"/>
</dbReference>
<dbReference type="EMBL" id="CM003159">
    <property type="protein sequence ID" value="KIS66147.1"/>
    <property type="molecule type" value="Genomic_DNA"/>
</dbReference>
<dbReference type="RefSeq" id="XP_011392356.1">
    <property type="nucleotide sequence ID" value="XM_011394054.1"/>
</dbReference>
<keyword evidence="3" id="KW-1185">Reference proteome</keyword>
<evidence type="ECO:0000313" key="3">
    <source>
        <dbReference type="Proteomes" id="UP000000561"/>
    </source>
</evidence>
<organism evidence="2 3">
    <name type="scientific">Mycosarcoma maydis</name>
    <name type="common">Corn smut fungus</name>
    <name type="synonym">Ustilago maydis</name>
    <dbReference type="NCBI Taxonomy" id="5270"/>
    <lineage>
        <taxon>Eukaryota</taxon>
        <taxon>Fungi</taxon>
        <taxon>Dikarya</taxon>
        <taxon>Basidiomycota</taxon>
        <taxon>Ustilaginomycotina</taxon>
        <taxon>Ustilaginomycetes</taxon>
        <taxon>Ustilaginales</taxon>
        <taxon>Ustilaginaceae</taxon>
        <taxon>Mycosarcoma</taxon>
    </lineage>
</organism>
<sequence length="231" mass="24993">MQLQKFHLGLVAHPRILVCTRPNCGYGLALMPSVKERVAHVKQSHSYTLIDAQLATLKLLLQEQKLENSRLIKSKSAVKGHIKQHTSAGGASTYHCNDAVGNDAVGNDAVQLYCTAESADKLDDAAKAKVSALIKMDQELLHRAGLLAPQIQPSGRTRAGKTATAIGLLHGEPNKWRGAHRYGAHWIYVASKRCAAAWMSGLLTSSRKTQTNFHAHGPDASEPYSLSKGTV</sequence>
<dbReference type="KEGG" id="uma:UMAG_12318"/>